<dbReference type="AlphaFoldDB" id="A0AA40JQJ4"/>
<feature type="non-terminal residue" evidence="2">
    <location>
        <position position="1"/>
    </location>
</feature>
<reference evidence="2 3" key="1">
    <citation type="submission" date="2015-01" db="EMBL/GenBank/DDBJ databases">
        <title>Characterization of Swiss Staphylococcus aureus strains involved in food poisoning.</title>
        <authorList>
            <person name="Crovadore J."/>
            <person name="Chablais R."/>
            <person name="Tonacini J."/>
            <person name="Schnyder B."/>
            <person name="Lefort F."/>
        </authorList>
    </citation>
    <scope>NUCLEOTIDE SEQUENCE [LARGE SCALE GENOMIC DNA]</scope>
    <source>
        <strain evidence="2 3">SA-120</strain>
    </source>
</reference>
<feature type="non-terminal residue" evidence="2">
    <location>
        <position position="175"/>
    </location>
</feature>
<feature type="region of interest" description="Disordered" evidence="1">
    <location>
        <begin position="1"/>
        <end position="119"/>
    </location>
</feature>
<name>A0AA40JQJ4_STAAU</name>
<dbReference type="Proteomes" id="UP000032274">
    <property type="component" value="Unassembled WGS sequence"/>
</dbReference>
<evidence type="ECO:0000313" key="2">
    <source>
        <dbReference type="EMBL" id="KIU01259.1"/>
    </source>
</evidence>
<organism evidence="2 3">
    <name type="scientific">Staphylococcus aureus</name>
    <dbReference type="NCBI Taxonomy" id="1280"/>
    <lineage>
        <taxon>Bacteria</taxon>
        <taxon>Bacillati</taxon>
        <taxon>Bacillota</taxon>
        <taxon>Bacilli</taxon>
        <taxon>Bacillales</taxon>
        <taxon>Staphylococcaceae</taxon>
        <taxon>Staphylococcus</taxon>
    </lineage>
</organism>
<feature type="compositionally biased region" description="Gly residues" evidence="1">
    <location>
        <begin position="1"/>
        <end position="10"/>
    </location>
</feature>
<gene>
    <name evidence="2" type="ORF">QU38_02365</name>
</gene>
<protein>
    <submittedName>
        <fullName evidence="2">Uncharacterized protein</fullName>
    </submittedName>
</protein>
<comment type="caution">
    <text evidence="2">The sequence shown here is derived from an EMBL/GenBank/DDBJ whole genome shotgun (WGS) entry which is preliminary data.</text>
</comment>
<evidence type="ECO:0000256" key="1">
    <source>
        <dbReference type="SAM" id="MobiDB-lite"/>
    </source>
</evidence>
<accession>A0AA40JQJ4</accession>
<feature type="compositionally biased region" description="Low complexity" evidence="1">
    <location>
        <begin position="11"/>
        <end position="28"/>
    </location>
</feature>
<feature type="compositionally biased region" description="Basic and acidic residues" evidence="1">
    <location>
        <begin position="29"/>
        <end position="48"/>
    </location>
</feature>
<proteinExistence type="predicted"/>
<evidence type="ECO:0000313" key="3">
    <source>
        <dbReference type="Proteomes" id="UP000032274"/>
    </source>
</evidence>
<dbReference type="EMBL" id="JXIG01000505">
    <property type="protein sequence ID" value="KIU01259.1"/>
    <property type="molecule type" value="Genomic_DNA"/>
</dbReference>
<feature type="compositionally biased region" description="Basic and acidic residues" evidence="1">
    <location>
        <begin position="78"/>
        <end position="90"/>
    </location>
</feature>
<sequence length="175" mass="18466">ARGRARGTGGPAPAARGLARDPAGAAARARADPVRRDAAEAAQAERGRGGRVADAQLAGGEQVEHPVLQHFGIGGHAGEGRVEQPGEHGVGDVADAGLEREQRRRQAAHADFVPEEFDQMAGDRQRRVIRLREGQVAIGRIRLDHGDHLAGVAAEGRLADPVVGAGERDRHPVRR</sequence>